<organism evidence="2 3">
    <name type="scientific">Jeotgalibacillus salarius</name>
    <dbReference type="NCBI Taxonomy" id="546023"/>
    <lineage>
        <taxon>Bacteria</taxon>
        <taxon>Bacillati</taxon>
        <taxon>Bacillota</taxon>
        <taxon>Bacilli</taxon>
        <taxon>Bacillales</taxon>
        <taxon>Caryophanaceae</taxon>
        <taxon>Jeotgalibacillus</taxon>
    </lineage>
</organism>
<dbReference type="SUPFAM" id="SSF47406">
    <property type="entry name" value="SinR repressor dimerisation domain-like"/>
    <property type="match status" value="1"/>
</dbReference>
<evidence type="ECO:0000313" key="2">
    <source>
        <dbReference type="EMBL" id="TFD98118.1"/>
    </source>
</evidence>
<name>A0A4Y8L7S4_9BACL</name>
<comment type="caution">
    <text evidence="2">The sequence shown here is derived from an EMBL/GenBank/DDBJ whole genome shotgun (WGS) entry which is preliminary data.</text>
</comment>
<dbReference type="Pfam" id="PF08671">
    <property type="entry name" value="SinI"/>
    <property type="match status" value="1"/>
</dbReference>
<dbReference type="InterPro" id="IPR010981">
    <property type="entry name" value="SinR/SinI_dimer_dom"/>
</dbReference>
<dbReference type="InterPro" id="IPR036281">
    <property type="entry name" value="SinR/SinI_dimer_dom_sf"/>
</dbReference>
<dbReference type="GO" id="GO:0003677">
    <property type="term" value="F:DNA binding"/>
    <property type="evidence" value="ECO:0007669"/>
    <property type="project" value="UniProtKB-KW"/>
</dbReference>
<dbReference type="AlphaFoldDB" id="A0A4Y8L7S4"/>
<evidence type="ECO:0000259" key="1">
    <source>
        <dbReference type="PROSITE" id="PS51500"/>
    </source>
</evidence>
<dbReference type="EMBL" id="SORX01000015">
    <property type="protein sequence ID" value="TFD98118.1"/>
    <property type="molecule type" value="Genomic_DNA"/>
</dbReference>
<protein>
    <submittedName>
        <fullName evidence="2">DNA-binding anti-repressor SinI</fullName>
    </submittedName>
</protein>
<gene>
    <name evidence="2" type="primary">sinI</name>
    <name evidence="2" type="ORF">E2626_16145</name>
</gene>
<dbReference type="GO" id="GO:0006355">
    <property type="term" value="P:regulation of DNA-templated transcription"/>
    <property type="evidence" value="ECO:0007669"/>
    <property type="project" value="InterPro"/>
</dbReference>
<keyword evidence="3" id="KW-1185">Reference proteome</keyword>
<dbReference type="RefSeq" id="WP_134383061.1">
    <property type="nucleotide sequence ID" value="NZ_SORX01000015.1"/>
</dbReference>
<dbReference type="OrthoDB" id="2942618at2"/>
<accession>A0A4Y8L7S4</accession>
<dbReference type="GO" id="GO:0046983">
    <property type="term" value="F:protein dimerization activity"/>
    <property type="evidence" value="ECO:0007669"/>
    <property type="project" value="InterPro"/>
</dbReference>
<dbReference type="PROSITE" id="PS51500">
    <property type="entry name" value="SIN"/>
    <property type="match status" value="1"/>
</dbReference>
<feature type="domain" description="Sin" evidence="1">
    <location>
        <begin position="1"/>
        <end position="36"/>
    </location>
</feature>
<evidence type="ECO:0000313" key="3">
    <source>
        <dbReference type="Proteomes" id="UP000297776"/>
    </source>
</evidence>
<proteinExistence type="predicted"/>
<dbReference type="Proteomes" id="UP000297776">
    <property type="component" value="Unassembled WGS sequence"/>
</dbReference>
<keyword evidence="2" id="KW-0238">DNA-binding</keyword>
<sequence length="48" mass="5437">MGRKNEVDVEWMALIEEAVEAGISKEEIRDFLEGTGSNSWRRNDLVVG</sequence>
<reference evidence="2 3" key="1">
    <citation type="submission" date="2019-03" db="EMBL/GenBank/DDBJ databases">
        <authorList>
            <person name="Yang Y."/>
        </authorList>
    </citation>
    <scope>NUCLEOTIDE SEQUENCE [LARGE SCALE GENOMIC DNA]</scope>
    <source>
        <strain evidence="2 3">ASL-1</strain>
    </source>
</reference>